<gene>
    <name evidence="2" type="ORF">HK097_005000</name>
</gene>
<comment type="caution">
    <text evidence="2">The sequence shown here is derived from an EMBL/GenBank/DDBJ whole genome shotgun (WGS) entry which is preliminary data.</text>
</comment>
<reference evidence="2" key="1">
    <citation type="submission" date="2020-05" db="EMBL/GenBank/DDBJ databases">
        <title>Phylogenomic resolution of chytrid fungi.</title>
        <authorList>
            <person name="Stajich J.E."/>
            <person name="Amses K."/>
            <person name="Simmons R."/>
            <person name="Seto K."/>
            <person name="Myers J."/>
            <person name="Bonds A."/>
            <person name="Quandt C.A."/>
            <person name="Barry K."/>
            <person name="Liu P."/>
            <person name="Grigoriev I."/>
            <person name="Longcore J.E."/>
            <person name="James T.Y."/>
        </authorList>
    </citation>
    <scope>NUCLEOTIDE SEQUENCE</scope>
    <source>
        <strain evidence="2">JEL0318</strain>
    </source>
</reference>
<evidence type="ECO:0000313" key="3">
    <source>
        <dbReference type="Proteomes" id="UP001212841"/>
    </source>
</evidence>
<dbReference type="AlphaFoldDB" id="A0AAD5S0X8"/>
<sequence>MAAQSDGAPSAPAGGMATAIASTENSDLQSASKEDVQTLTEALGLIEPSLSSVNKSGSSSSSSVDLLRLFRALDAVAQSKSTDTALTDTKRLRAILLSLHRRQPQSSWQSKLDWLHNEISITSHLNDPSSSAGPDTASHTTLTEPNHTSTRRLSSLHHVSFQDFANPHAPHLHMHHHPSAHFIPYDPSFSHTLLNQPSRGEDGVGAGVGVGQAPKLSLDVSSIPLAGVDGSLEDWNSNQHIDLGSGFESDAMIARRRLIMLSRVFDAWHSFAKDSKRLRSKLITQWMLAVRFWQMRLWTKLFAIWRAKLRIRNLTKARNALLALRRNALHRKSLATTFHTSHLLRSRFIKWETQTASSITLRQRFAESVEGGGEEEEEGYGGVAEERVRMRERVVLFMCDFASGVDGVFVGPGQATRHLMSNIFELSTPNSFPSTLISIYLEKYPEEAHVLIRGLLLHYRNWVRVEASGAMLRGVEKGLQRDGAKDG</sequence>
<dbReference type="Proteomes" id="UP001212841">
    <property type="component" value="Unassembled WGS sequence"/>
</dbReference>
<proteinExistence type="predicted"/>
<keyword evidence="3" id="KW-1185">Reference proteome</keyword>
<feature type="region of interest" description="Disordered" evidence="1">
    <location>
        <begin position="125"/>
        <end position="152"/>
    </location>
</feature>
<protein>
    <submittedName>
        <fullName evidence="2">Uncharacterized protein</fullName>
    </submittedName>
</protein>
<evidence type="ECO:0000256" key="1">
    <source>
        <dbReference type="SAM" id="MobiDB-lite"/>
    </source>
</evidence>
<feature type="region of interest" description="Disordered" evidence="1">
    <location>
        <begin position="1"/>
        <end position="37"/>
    </location>
</feature>
<accession>A0AAD5S0X8</accession>
<feature type="compositionally biased region" description="Polar residues" evidence="1">
    <location>
        <begin position="20"/>
        <end position="31"/>
    </location>
</feature>
<feature type="non-terminal residue" evidence="2">
    <location>
        <position position="1"/>
    </location>
</feature>
<dbReference type="EMBL" id="JADGJD010002359">
    <property type="protein sequence ID" value="KAJ3033014.1"/>
    <property type="molecule type" value="Genomic_DNA"/>
</dbReference>
<organism evidence="2 3">
    <name type="scientific">Rhizophlyctis rosea</name>
    <dbReference type="NCBI Taxonomy" id="64517"/>
    <lineage>
        <taxon>Eukaryota</taxon>
        <taxon>Fungi</taxon>
        <taxon>Fungi incertae sedis</taxon>
        <taxon>Chytridiomycota</taxon>
        <taxon>Chytridiomycota incertae sedis</taxon>
        <taxon>Chytridiomycetes</taxon>
        <taxon>Rhizophlyctidales</taxon>
        <taxon>Rhizophlyctidaceae</taxon>
        <taxon>Rhizophlyctis</taxon>
    </lineage>
</organism>
<evidence type="ECO:0000313" key="2">
    <source>
        <dbReference type="EMBL" id="KAJ3033014.1"/>
    </source>
</evidence>
<name>A0AAD5S0X8_9FUNG</name>